<evidence type="ECO:0000313" key="3">
    <source>
        <dbReference type="Proteomes" id="UP000187209"/>
    </source>
</evidence>
<dbReference type="OrthoDB" id="312193at2759"/>
<protein>
    <submittedName>
        <fullName evidence="2">Uncharacterized protein</fullName>
    </submittedName>
</protein>
<proteinExistence type="predicted"/>
<dbReference type="Pfam" id="PF07004">
    <property type="entry name" value="SHIPPO-rpt"/>
    <property type="match status" value="2"/>
</dbReference>
<sequence>MSQTVRYYHEKFPIHEMYEIVQGERGAAGVFGYAVPKTYDYTYHDIEYQFPKEKRQDAMTLAAKRAKDPDPTKYAGDSEEQGKKSWKSIGALFSKAKKDSIIDDAMKLSAKVPGPGKYNTESKDSIAKTASLGKFDKSIKINFLSTVEALSEENPSSWGYNPYSITDRKRSNWCKTAKPGTRKKEILGPGYYKDAEIGEIKTLVTNPKYSVPRCKSARSITGAKGSWKGTPGVGTYSDKINSMAYTIQKSSRRVIHPYKSKRYMDEVKRLAAAVPGPGAYNIGPKEKKKKH</sequence>
<evidence type="ECO:0000256" key="1">
    <source>
        <dbReference type="SAM" id="MobiDB-lite"/>
    </source>
</evidence>
<dbReference type="AlphaFoldDB" id="A0A1R2BZ97"/>
<comment type="caution">
    <text evidence="2">The sequence shown here is derived from an EMBL/GenBank/DDBJ whole genome shotgun (WGS) entry which is preliminary data.</text>
</comment>
<feature type="region of interest" description="Disordered" evidence="1">
    <location>
        <begin position="62"/>
        <end position="81"/>
    </location>
</feature>
<dbReference type="InterPro" id="IPR010736">
    <property type="entry name" value="SHIPPO-rpt"/>
</dbReference>
<reference evidence="2 3" key="1">
    <citation type="submission" date="2016-11" db="EMBL/GenBank/DDBJ databases">
        <title>The macronuclear genome of Stentor coeruleus: a giant cell with tiny introns.</title>
        <authorList>
            <person name="Slabodnick M."/>
            <person name="Ruby J.G."/>
            <person name="Reiff S.B."/>
            <person name="Swart E.C."/>
            <person name="Gosai S."/>
            <person name="Prabakaran S."/>
            <person name="Witkowska E."/>
            <person name="Larue G.E."/>
            <person name="Fisher S."/>
            <person name="Freeman R.M."/>
            <person name="Gunawardena J."/>
            <person name="Chu W."/>
            <person name="Stover N.A."/>
            <person name="Gregory B.D."/>
            <person name="Nowacki M."/>
            <person name="Derisi J."/>
            <person name="Roy S.W."/>
            <person name="Marshall W.F."/>
            <person name="Sood P."/>
        </authorList>
    </citation>
    <scope>NUCLEOTIDE SEQUENCE [LARGE SCALE GENOMIC DNA]</scope>
    <source>
        <strain evidence="2">WM001</strain>
    </source>
</reference>
<accession>A0A1R2BZ97</accession>
<name>A0A1R2BZ97_9CILI</name>
<organism evidence="2 3">
    <name type="scientific">Stentor coeruleus</name>
    <dbReference type="NCBI Taxonomy" id="5963"/>
    <lineage>
        <taxon>Eukaryota</taxon>
        <taxon>Sar</taxon>
        <taxon>Alveolata</taxon>
        <taxon>Ciliophora</taxon>
        <taxon>Postciliodesmatophora</taxon>
        <taxon>Heterotrichea</taxon>
        <taxon>Heterotrichida</taxon>
        <taxon>Stentoridae</taxon>
        <taxon>Stentor</taxon>
    </lineage>
</organism>
<evidence type="ECO:0000313" key="2">
    <source>
        <dbReference type="EMBL" id="OMJ81975.1"/>
    </source>
</evidence>
<dbReference type="Proteomes" id="UP000187209">
    <property type="component" value="Unassembled WGS sequence"/>
</dbReference>
<keyword evidence="3" id="KW-1185">Reference proteome</keyword>
<dbReference type="EMBL" id="MPUH01000359">
    <property type="protein sequence ID" value="OMJ81975.1"/>
    <property type="molecule type" value="Genomic_DNA"/>
</dbReference>
<gene>
    <name evidence="2" type="ORF">SteCoe_17462</name>
</gene>